<feature type="domain" description="Disabled homolog 2-interacting protein C-terminal" evidence="3">
    <location>
        <begin position="9"/>
        <end position="313"/>
    </location>
</feature>
<keyword evidence="1" id="KW-0175">Coiled coil</keyword>
<organism evidence="4 5">
    <name type="scientific">Labeo rohita</name>
    <name type="common">Indian major carp</name>
    <name type="synonym">Cyprinus rohita</name>
    <dbReference type="NCBI Taxonomy" id="84645"/>
    <lineage>
        <taxon>Eukaryota</taxon>
        <taxon>Metazoa</taxon>
        <taxon>Chordata</taxon>
        <taxon>Craniata</taxon>
        <taxon>Vertebrata</taxon>
        <taxon>Euteleostomi</taxon>
        <taxon>Actinopterygii</taxon>
        <taxon>Neopterygii</taxon>
        <taxon>Teleostei</taxon>
        <taxon>Ostariophysi</taxon>
        <taxon>Cypriniformes</taxon>
        <taxon>Cyprinidae</taxon>
        <taxon>Labeoninae</taxon>
        <taxon>Labeonini</taxon>
        <taxon>Labeo</taxon>
    </lineage>
</organism>
<dbReference type="PANTHER" id="PTHR10194">
    <property type="entry name" value="RAS GTPASE-ACTIVATING PROTEINS"/>
    <property type="match status" value="1"/>
</dbReference>
<evidence type="ECO:0000256" key="2">
    <source>
        <dbReference type="SAM" id="MobiDB-lite"/>
    </source>
</evidence>
<evidence type="ECO:0000313" key="4">
    <source>
        <dbReference type="EMBL" id="RXN36578.1"/>
    </source>
</evidence>
<feature type="coiled-coil region" evidence="1">
    <location>
        <begin position="234"/>
        <end position="293"/>
    </location>
</feature>
<dbReference type="EMBL" id="QBIY01007796">
    <property type="protein sequence ID" value="RXN36578.1"/>
    <property type="molecule type" value="Genomic_DNA"/>
</dbReference>
<dbReference type="Pfam" id="PF12004">
    <property type="entry name" value="DAB2P_C"/>
    <property type="match status" value="1"/>
</dbReference>
<dbReference type="AlphaFoldDB" id="A0A498NXU1"/>
<name>A0A498NXU1_LABRO</name>
<accession>A0A498NXU1</accession>
<comment type="caution">
    <text evidence="4">The sequence shown here is derived from an EMBL/GenBank/DDBJ whole genome shotgun (WGS) entry which is preliminary data.</text>
</comment>
<gene>
    <name evidence="4" type="ORF">ROHU_002833</name>
</gene>
<feature type="region of interest" description="Disordered" evidence="2">
    <location>
        <begin position="54"/>
        <end position="187"/>
    </location>
</feature>
<proteinExistence type="predicted"/>
<dbReference type="InterPro" id="IPR039360">
    <property type="entry name" value="Ras_GTPase"/>
</dbReference>
<feature type="region of interest" description="Disordered" evidence="2">
    <location>
        <begin position="1"/>
        <end position="20"/>
    </location>
</feature>
<feature type="compositionally biased region" description="Polar residues" evidence="2">
    <location>
        <begin position="1"/>
        <end position="16"/>
    </location>
</feature>
<protein>
    <submittedName>
        <fullName evidence="4">Ras Rap GTPase-activating-like protein</fullName>
    </submittedName>
</protein>
<dbReference type="InterPro" id="IPR021887">
    <property type="entry name" value="DAB2P_C"/>
</dbReference>
<feature type="compositionally biased region" description="Polar residues" evidence="2">
    <location>
        <begin position="93"/>
        <end position="122"/>
    </location>
</feature>
<feature type="compositionally biased region" description="Low complexity" evidence="2">
    <location>
        <begin position="54"/>
        <end position="63"/>
    </location>
</feature>
<dbReference type="PANTHER" id="PTHR10194:SF145">
    <property type="entry name" value="RAS_RAP GTPASE-ACTIVATING PROTEIN SYNGAP ISOFORM X1"/>
    <property type="match status" value="1"/>
</dbReference>
<feature type="compositionally biased region" description="Polar residues" evidence="2">
    <location>
        <begin position="164"/>
        <end position="187"/>
    </location>
</feature>
<sequence length="336" mass="37658">MRTQNSLVQPNIVHSHSYSDDFTRHNQADYARRQLSLQVQENLQQQVLMGIAPQTATGTGTPASLATPPTTIHPVRQASMAPPPPQRMKPQPSHQLSVSSAVNSTPPKTRPQSGNLLQSPDSSFGGRQLPRQQLSVKDSPAPGLPHQSSTAAENPAPQGGASVSPVSNLGLYSSRGSKSPSTLNPPSAASERTVAWVSNMPHLSADIESLRVDREDFKLKEHSKSMDESRLDRVREYEEEIHSLKERLMMSHRKLEEYERRLQSQEQQTSKILLQYQSRLDDSERRLRQQQMEKDSQIKGIINRLMVVEDELRGSGMPDLKTRIFTEQKLESKSVY</sequence>
<keyword evidence="5" id="KW-1185">Reference proteome</keyword>
<dbReference type="STRING" id="84645.A0A498NXU1"/>
<reference evidence="4 5" key="1">
    <citation type="submission" date="2018-03" db="EMBL/GenBank/DDBJ databases">
        <title>Draft genome sequence of Rohu Carp (Labeo rohita).</title>
        <authorList>
            <person name="Das P."/>
            <person name="Kushwaha B."/>
            <person name="Joshi C.G."/>
            <person name="Kumar D."/>
            <person name="Nagpure N.S."/>
            <person name="Sahoo L."/>
            <person name="Das S.P."/>
            <person name="Bit A."/>
            <person name="Patnaik S."/>
            <person name="Meher P.K."/>
            <person name="Jayasankar P."/>
            <person name="Koringa P.G."/>
            <person name="Patel N.V."/>
            <person name="Hinsu A.T."/>
            <person name="Kumar R."/>
            <person name="Pandey M."/>
            <person name="Agarwal S."/>
            <person name="Srivastava S."/>
            <person name="Singh M."/>
            <person name="Iquebal M.A."/>
            <person name="Jaiswal S."/>
            <person name="Angadi U.B."/>
            <person name="Kumar N."/>
            <person name="Raza M."/>
            <person name="Shah T.M."/>
            <person name="Rai A."/>
            <person name="Jena J.K."/>
        </authorList>
    </citation>
    <scope>NUCLEOTIDE SEQUENCE [LARGE SCALE GENOMIC DNA]</scope>
    <source>
        <strain evidence="4">DASCIFA01</strain>
        <tissue evidence="4">Testis</tissue>
    </source>
</reference>
<dbReference type="Proteomes" id="UP000290572">
    <property type="component" value="Unassembled WGS sequence"/>
</dbReference>
<evidence type="ECO:0000259" key="3">
    <source>
        <dbReference type="Pfam" id="PF12004"/>
    </source>
</evidence>
<evidence type="ECO:0000313" key="5">
    <source>
        <dbReference type="Proteomes" id="UP000290572"/>
    </source>
</evidence>
<evidence type="ECO:0000256" key="1">
    <source>
        <dbReference type="SAM" id="Coils"/>
    </source>
</evidence>